<evidence type="ECO:0000256" key="9">
    <source>
        <dbReference type="ARBA" id="ARBA00023012"/>
    </source>
</evidence>
<keyword evidence="10" id="KW-0472">Membrane</keyword>
<protein>
    <recommendedName>
        <fullName evidence="3">histidine kinase</fullName>
        <ecNumber evidence="3">2.7.13.3</ecNumber>
    </recommendedName>
</protein>
<dbReference type="Pfam" id="PF00512">
    <property type="entry name" value="HisKA"/>
    <property type="match status" value="1"/>
</dbReference>
<dbReference type="InterPro" id="IPR036097">
    <property type="entry name" value="HisK_dim/P_sf"/>
</dbReference>
<name>A0A2X2JJS5_SPHMU</name>
<dbReference type="SMART" id="SM00304">
    <property type="entry name" value="HAMP"/>
    <property type="match status" value="1"/>
</dbReference>
<dbReference type="InterPro" id="IPR005467">
    <property type="entry name" value="His_kinase_dom"/>
</dbReference>
<evidence type="ECO:0000256" key="6">
    <source>
        <dbReference type="ARBA" id="ARBA00022692"/>
    </source>
</evidence>
<keyword evidence="9" id="KW-0902">Two-component regulatory system</keyword>
<evidence type="ECO:0000256" key="3">
    <source>
        <dbReference type="ARBA" id="ARBA00012438"/>
    </source>
</evidence>
<dbReference type="InterPro" id="IPR003660">
    <property type="entry name" value="HAMP_dom"/>
</dbReference>
<dbReference type="PANTHER" id="PTHR45436">
    <property type="entry name" value="SENSOR HISTIDINE KINASE YKOH"/>
    <property type="match status" value="1"/>
</dbReference>
<dbReference type="PROSITE" id="PS50885">
    <property type="entry name" value="HAMP"/>
    <property type="match status" value="1"/>
</dbReference>
<dbReference type="Pfam" id="PF00672">
    <property type="entry name" value="HAMP"/>
    <property type="match status" value="1"/>
</dbReference>
<dbReference type="EC" id="2.7.13.3" evidence="3"/>
<evidence type="ECO:0000256" key="2">
    <source>
        <dbReference type="ARBA" id="ARBA00004370"/>
    </source>
</evidence>
<dbReference type="CDD" id="cd00082">
    <property type="entry name" value="HisKA"/>
    <property type="match status" value="1"/>
</dbReference>
<dbReference type="PROSITE" id="PS51257">
    <property type="entry name" value="PROKAR_LIPOPROTEIN"/>
    <property type="match status" value="1"/>
</dbReference>
<dbReference type="CDD" id="cd06225">
    <property type="entry name" value="HAMP"/>
    <property type="match status" value="1"/>
</dbReference>
<dbReference type="InterPro" id="IPR003594">
    <property type="entry name" value="HATPase_dom"/>
</dbReference>
<sequence length="458" mass="52052">MPIRTRISILFTLITATILLVFACTVYFSAVENREREFYALLKKEAYTKANLFLNAKVDKKTLEDIYHNNRKILNEVEVAIYDTRFDLLYHDAVDIDFVKETPAMLQDILKNKEIRFYQEKWQVIGITFPYKDKTYIITAAAYDQYGYNKLNSLLSTIFLVFILSIFLIYAAGIFFSKKVFQPILEMTQRVKTISATSLDARLTSSGNKDKLSELASTFNAMLDSLENSFDAQKHFVSNISHELRTPLAAMIAELEISANKDRSIVEYKTVIDNTLNDAQKLKKLFNSLLDFAKASYDSSEIAFKTLRIDEILIDACQQVLQSSPNYKLDIFVDPAIEDEKLLSINANEYLLQVAFVNLIENACKFSPNQKCLIAIKADENRVQLEFKDDGIGIDPVDLPNIFTPFYRGSNKDYSEGNGIGLSLTRKIVLLHQGEITVRSAKGVGSVFSIDIPHRSLS</sequence>
<evidence type="ECO:0000256" key="8">
    <source>
        <dbReference type="ARBA" id="ARBA00022989"/>
    </source>
</evidence>
<dbReference type="Gene3D" id="3.30.565.10">
    <property type="entry name" value="Histidine kinase-like ATPase, C-terminal domain"/>
    <property type="match status" value="1"/>
</dbReference>
<dbReference type="SUPFAM" id="SSF158472">
    <property type="entry name" value="HAMP domain-like"/>
    <property type="match status" value="1"/>
</dbReference>
<dbReference type="GO" id="GO:0005886">
    <property type="term" value="C:plasma membrane"/>
    <property type="evidence" value="ECO:0007669"/>
    <property type="project" value="TreeGrafter"/>
</dbReference>
<organism evidence="11 12">
    <name type="scientific">Sphingobacterium multivorum</name>
    <dbReference type="NCBI Taxonomy" id="28454"/>
    <lineage>
        <taxon>Bacteria</taxon>
        <taxon>Pseudomonadati</taxon>
        <taxon>Bacteroidota</taxon>
        <taxon>Sphingobacteriia</taxon>
        <taxon>Sphingobacteriales</taxon>
        <taxon>Sphingobacteriaceae</taxon>
        <taxon>Sphingobacterium</taxon>
    </lineage>
</organism>
<dbReference type="EMBL" id="UAUU01000011">
    <property type="protein sequence ID" value="SPZ92281.1"/>
    <property type="molecule type" value="Genomic_DNA"/>
</dbReference>
<dbReference type="InterPro" id="IPR003661">
    <property type="entry name" value="HisK_dim/P_dom"/>
</dbReference>
<keyword evidence="5 11" id="KW-0808">Transferase</keyword>
<comment type="subcellular location">
    <subcellularLocation>
        <location evidence="2">Membrane</location>
    </subcellularLocation>
</comment>
<evidence type="ECO:0000256" key="1">
    <source>
        <dbReference type="ARBA" id="ARBA00000085"/>
    </source>
</evidence>
<dbReference type="GeneID" id="97179302"/>
<dbReference type="Gene3D" id="1.10.287.130">
    <property type="match status" value="1"/>
</dbReference>
<dbReference type="PROSITE" id="PS50109">
    <property type="entry name" value="HIS_KIN"/>
    <property type="match status" value="1"/>
</dbReference>
<keyword evidence="4" id="KW-0597">Phosphoprotein</keyword>
<dbReference type="InterPro" id="IPR050428">
    <property type="entry name" value="TCS_sensor_his_kinase"/>
</dbReference>
<dbReference type="GO" id="GO:0000155">
    <property type="term" value="F:phosphorelay sensor kinase activity"/>
    <property type="evidence" value="ECO:0007669"/>
    <property type="project" value="InterPro"/>
</dbReference>
<dbReference type="PRINTS" id="PR00344">
    <property type="entry name" value="BCTRLSENSOR"/>
</dbReference>
<dbReference type="InterPro" id="IPR004358">
    <property type="entry name" value="Sig_transdc_His_kin-like_C"/>
</dbReference>
<dbReference type="RefSeq" id="WP_112375807.1">
    <property type="nucleotide sequence ID" value="NZ_CP069793.1"/>
</dbReference>
<dbReference type="SUPFAM" id="SSF55874">
    <property type="entry name" value="ATPase domain of HSP90 chaperone/DNA topoisomerase II/histidine kinase"/>
    <property type="match status" value="1"/>
</dbReference>
<keyword evidence="8" id="KW-1133">Transmembrane helix</keyword>
<evidence type="ECO:0000256" key="5">
    <source>
        <dbReference type="ARBA" id="ARBA00022679"/>
    </source>
</evidence>
<reference evidence="11 12" key="1">
    <citation type="submission" date="2018-06" db="EMBL/GenBank/DDBJ databases">
        <authorList>
            <consortium name="Pathogen Informatics"/>
            <person name="Doyle S."/>
        </authorList>
    </citation>
    <scope>NUCLEOTIDE SEQUENCE [LARGE SCALE GENOMIC DNA]</scope>
    <source>
        <strain evidence="11 12">NCTC11343</strain>
    </source>
</reference>
<evidence type="ECO:0000313" key="11">
    <source>
        <dbReference type="EMBL" id="SPZ92281.1"/>
    </source>
</evidence>
<evidence type="ECO:0000256" key="4">
    <source>
        <dbReference type="ARBA" id="ARBA00022553"/>
    </source>
</evidence>
<dbReference type="CDD" id="cd00075">
    <property type="entry name" value="HATPase"/>
    <property type="match status" value="1"/>
</dbReference>
<evidence type="ECO:0000256" key="10">
    <source>
        <dbReference type="ARBA" id="ARBA00023136"/>
    </source>
</evidence>
<gene>
    <name evidence="11" type="primary">cusS_1</name>
    <name evidence="11" type="ORF">NCTC11343_04334</name>
</gene>
<accession>A0A2X2JJS5</accession>
<dbReference type="SUPFAM" id="SSF47384">
    <property type="entry name" value="Homodimeric domain of signal transducing histidine kinase"/>
    <property type="match status" value="1"/>
</dbReference>
<dbReference type="Pfam" id="PF02518">
    <property type="entry name" value="HATPase_c"/>
    <property type="match status" value="1"/>
</dbReference>
<evidence type="ECO:0000313" key="12">
    <source>
        <dbReference type="Proteomes" id="UP000251241"/>
    </source>
</evidence>
<keyword evidence="7 11" id="KW-0418">Kinase</keyword>
<keyword evidence="6" id="KW-0812">Transmembrane</keyword>
<dbReference type="SMART" id="SM00388">
    <property type="entry name" value="HisKA"/>
    <property type="match status" value="1"/>
</dbReference>
<dbReference type="InterPro" id="IPR036890">
    <property type="entry name" value="HATPase_C_sf"/>
</dbReference>
<proteinExistence type="predicted"/>
<dbReference type="Proteomes" id="UP000251241">
    <property type="component" value="Unassembled WGS sequence"/>
</dbReference>
<dbReference type="PANTHER" id="PTHR45436:SF5">
    <property type="entry name" value="SENSOR HISTIDINE KINASE TRCS"/>
    <property type="match status" value="1"/>
</dbReference>
<dbReference type="AlphaFoldDB" id="A0A2X2JJS5"/>
<dbReference type="SMART" id="SM00387">
    <property type="entry name" value="HATPase_c"/>
    <property type="match status" value="1"/>
</dbReference>
<dbReference type="Gene3D" id="6.10.340.10">
    <property type="match status" value="1"/>
</dbReference>
<evidence type="ECO:0000256" key="7">
    <source>
        <dbReference type="ARBA" id="ARBA00022777"/>
    </source>
</evidence>
<comment type="catalytic activity">
    <reaction evidence="1">
        <text>ATP + protein L-histidine = ADP + protein N-phospho-L-histidine.</text>
        <dbReference type="EC" id="2.7.13.3"/>
    </reaction>
</comment>